<dbReference type="AlphaFoldDB" id="J9FRU5"/>
<organism evidence="1">
    <name type="scientific">gut metagenome</name>
    <dbReference type="NCBI Taxonomy" id="749906"/>
    <lineage>
        <taxon>unclassified sequences</taxon>
        <taxon>metagenomes</taxon>
        <taxon>organismal metagenomes</taxon>
    </lineage>
</organism>
<gene>
    <name evidence="1" type="ORF">EVA_14676</name>
</gene>
<sequence length="38" mass="4171">MLFLSVDGTPLLLITNKSTSFIGATPSTKLQFLYCFDS</sequence>
<name>J9FRU5_9ZZZZ</name>
<comment type="caution">
    <text evidence="1">The sequence shown here is derived from an EMBL/GenBank/DDBJ whole genome shotgun (WGS) entry which is preliminary data.</text>
</comment>
<protein>
    <submittedName>
        <fullName evidence="1">Uncharacterized protein</fullName>
    </submittedName>
</protein>
<dbReference type="EMBL" id="AMCI01004877">
    <property type="protein sequence ID" value="EJW97218.1"/>
    <property type="molecule type" value="Genomic_DNA"/>
</dbReference>
<accession>J9FRU5</accession>
<evidence type="ECO:0000313" key="1">
    <source>
        <dbReference type="EMBL" id="EJW97218.1"/>
    </source>
</evidence>
<proteinExistence type="predicted"/>
<reference evidence="1" key="1">
    <citation type="journal article" date="2012" name="PLoS ONE">
        <title>Gene sets for utilization of primary and secondary nutrition supplies in the distal gut of endangered iberian lynx.</title>
        <authorList>
            <person name="Alcaide M."/>
            <person name="Messina E."/>
            <person name="Richter M."/>
            <person name="Bargiela R."/>
            <person name="Peplies J."/>
            <person name="Huws S.A."/>
            <person name="Newbold C.J."/>
            <person name="Golyshin P.N."/>
            <person name="Simon M.A."/>
            <person name="Lopez G."/>
            <person name="Yakimov M.M."/>
            <person name="Ferrer M."/>
        </authorList>
    </citation>
    <scope>NUCLEOTIDE SEQUENCE</scope>
</reference>